<dbReference type="Proteomes" id="UP000240419">
    <property type="component" value="Unassembled WGS sequence"/>
</dbReference>
<name>A0A2P7VJ42_9BACL</name>
<gene>
    <name evidence="1" type="ORF">C7R93_05090</name>
</gene>
<sequence>MKNVLKNRMAKLLLSVSIAAGVLSFGLTPASAFSLEEAMMQVQKARGKSLAQKREEAFNSMRGFMDKMDRSKRDITQRVTR</sequence>
<proteinExistence type="predicted"/>
<keyword evidence="2" id="KW-1185">Reference proteome</keyword>
<organism evidence="1 2">
    <name type="scientific">Brevibacillus fortis</name>
    <dbReference type="NCBI Taxonomy" id="2126352"/>
    <lineage>
        <taxon>Bacteria</taxon>
        <taxon>Bacillati</taxon>
        <taxon>Bacillota</taxon>
        <taxon>Bacilli</taxon>
        <taxon>Bacillales</taxon>
        <taxon>Paenibacillaceae</taxon>
        <taxon>Brevibacillus</taxon>
    </lineage>
</organism>
<protein>
    <submittedName>
        <fullName evidence="1">Uncharacterized protein</fullName>
    </submittedName>
</protein>
<dbReference type="EMBL" id="PXZM01000004">
    <property type="protein sequence ID" value="PSJ99238.1"/>
    <property type="molecule type" value="Genomic_DNA"/>
</dbReference>
<evidence type="ECO:0000313" key="2">
    <source>
        <dbReference type="Proteomes" id="UP000240419"/>
    </source>
</evidence>
<dbReference type="AlphaFoldDB" id="A0A2P7VJ42"/>
<evidence type="ECO:0000313" key="1">
    <source>
        <dbReference type="EMBL" id="PSJ99238.1"/>
    </source>
</evidence>
<reference evidence="1 2" key="1">
    <citation type="submission" date="2018-03" db="EMBL/GenBank/DDBJ databases">
        <title>Brevisbacillus phylogenomics.</title>
        <authorList>
            <person name="Dunlap C."/>
        </authorList>
    </citation>
    <scope>NUCLEOTIDE SEQUENCE [LARGE SCALE GENOMIC DNA]</scope>
    <source>
        <strain evidence="1 2">NRRL NRS-1210</strain>
    </source>
</reference>
<comment type="caution">
    <text evidence="1">The sequence shown here is derived from an EMBL/GenBank/DDBJ whole genome shotgun (WGS) entry which is preliminary data.</text>
</comment>
<accession>A0A2P7VJ42</accession>
<dbReference type="RefSeq" id="WP_106837799.1">
    <property type="nucleotide sequence ID" value="NZ_JBCNIW010000045.1"/>
</dbReference>